<sequence>MLPTVTRMATASAISRKVPMSSSILGSSTMMDAPSRAPVRLLRPPMMMASRNRMVSSKLYVLGEMYCSEYEYSAPARPAKPALITKANTLCR</sequence>
<comment type="caution">
    <text evidence="1">The sequence shown here is derived from an EMBL/GenBank/DDBJ whole genome shotgun (WGS) entry which is preliminary data.</text>
</comment>
<organism evidence="1 2">
    <name type="scientific">Rhizopus delemar</name>
    <dbReference type="NCBI Taxonomy" id="936053"/>
    <lineage>
        <taxon>Eukaryota</taxon>
        <taxon>Fungi</taxon>
        <taxon>Fungi incertae sedis</taxon>
        <taxon>Mucoromycota</taxon>
        <taxon>Mucoromycotina</taxon>
        <taxon>Mucoromycetes</taxon>
        <taxon>Mucorales</taxon>
        <taxon>Mucorineae</taxon>
        <taxon>Rhizopodaceae</taxon>
        <taxon>Rhizopus</taxon>
    </lineage>
</organism>
<dbReference type="Proteomes" id="UP000740926">
    <property type="component" value="Unassembled WGS sequence"/>
</dbReference>
<dbReference type="AlphaFoldDB" id="A0A9P7C244"/>
<proteinExistence type="predicted"/>
<dbReference type="EMBL" id="JAANIU010010540">
    <property type="protein sequence ID" value="KAG1531755.1"/>
    <property type="molecule type" value="Genomic_DNA"/>
</dbReference>
<evidence type="ECO:0000313" key="1">
    <source>
        <dbReference type="EMBL" id="KAG1531755.1"/>
    </source>
</evidence>
<name>A0A9P7C244_9FUNG</name>
<reference evidence="1 2" key="1">
    <citation type="journal article" date="2020" name="Microb. Genom.">
        <title>Genetic diversity of clinical and environmental Mucorales isolates obtained from an investigation of mucormycosis cases among solid organ transplant recipients.</title>
        <authorList>
            <person name="Nguyen M.H."/>
            <person name="Kaul D."/>
            <person name="Muto C."/>
            <person name="Cheng S.J."/>
            <person name="Richter R.A."/>
            <person name="Bruno V.M."/>
            <person name="Liu G."/>
            <person name="Beyhan S."/>
            <person name="Sundermann A.J."/>
            <person name="Mounaud S."/>
            <person name="Pasculle A.W."/>
            <person name="Nierman W.C."/>
            <person name="Driscoll E."/>
            <person name="Cumbie R."/>
            <person name="Clancy C.J."/>
            <person name="Dupont C.L."/>
        </authorList>
    </citation>
    <scope>NUCLEOTIDE SEQUENCE [LARGE SCALE GENOMIC DNA]</scope>
    <source>
        <strain evidence="1 2">GL24</strain>
    </source>
</reference>
<keyword evidence="2" id="KW-1185">Reference proteome</keyword>
<protein>
    <submittedName>
        <fullName evidence="1">Uncharacterized protein</fullName>
    </submittedName>
</protein>
<accession>A0A9P7C244</accession>
<gene>
    <name evidence="1" type="ORF">G6F50_016529</name>
</gene>
<evidence type="ECO:0000313" key="2">
    <source>
        <dbReference type="Proteomes" id="UP000740926"/>
    </source>
</evidence>